<dbReference type="Pfam" id="PF17647">
    <property type="entry name" value="DUF5518"/>
    <property type="match status" value="1"/>
</dbReference>
<evidence type="ECO:0000313" key="2">
    <source>
        <dbReference type="EMBL" id="MCM2465261.1"/>
    </source>
</evidence>
<evidence type="ECO:0008006" key="4">
    <source>
        <dbReference type="Google" id="ProtNLM"/>
    </source>
</evidence>
<comment type="caution">
    <text evidence="2">The sequence shown here is derived from an EMBL/GenBank/DDBJ whole genome shotgun (WGS) entry which is preliminary data.</text>
</comment>
<evidence type="ECO:0000313" key="3">
    <source>
        <dbReference type="Proteomes" id="UP001523230"/>
    </source>
</evidence>
<dbReference type="AlphaFoldDB" id="A0ABD4TDW7"/>
<reference evidence="2 3" key="1">
    <citation type="submission" date="2018-05" db="EMBL/GenBank/DDBJ databases">
        <title>Isolation and characterization of genus Methanoculleus species and their viruses from deep sea marine sediment offshore southwestern Taiwan.</title>
        <authorList>
            <person name="Wei W.-H."/>
            <person name="Chen W.-C."/>
            <person name="Lai M.-C."/>
            <person name="Chen S.-C."/>
        </authorList>
    </citation>
    <scope>NUCLEOTIDE SEQUENCE [LARGE SCALE GENOMIC DNA]</scope>
    <source>
        <strain evidence="2 3">CWC-02</strain>
    </source>
</reference>
<feature type="transmembrane region" description="Helical" evidence="1">
    <location>
        <begin position="82"/>
        <end position="112"/>
    </location>
</feature>
<name>A0ABD4TDW7_9EURY</name>
<sequence length="124" mass="12266">MAEGRGSYWLSALVGIIFMLFISPFFPVVGPIAGGIVGGYLGPPGAVRGALGGLLDGLIVAAVFSVIAVVGGTAFLGPVGTLIGLGIAVLLFALALYFGILGAVGGAIGGALKAWMMSRRMVTG</sequence>
<evidence type="ECO:0000256" key="1">
    <source>
        <dbReference type="SAM" id="Phobius"/>
    </source>
</evidence>
<dbReference type="InterPro" id="IPR040493">
    <property type="entry name" value="DUF5518"/>
</dbReference>
<dbReference type="RefSeq" id="WP_250986501.1">
    <property type="nucleotide sequence ID" value="NZ_QFDM01000001.1"/>
</dbReference>
<accession>A0ABD4TDW7</accession>
<feature type="transmembrane region" description="Helical" evidence="1">
    <location>
        <begin position="12"/>
        <end position="41"/>
    </location>
</feature>
<keyword evidence="3" id="KW-1185">Reference proteome</keyword>
<gene>
    <name evidence="2" type="ORF">DIC75_02835</name>
</gene>
<keyword evidence="1" id="KW-0472">Membrane</keyword>
<protein>
    <recommendedName>
        <fullName evidence="4">DUF5518 domain-containing protein</fullName>
    </recommendedName>
</protein>
<proteinExistence type="predicted"/>
<organism evidence="2 3">
    <name type="scientific">Methanoculleus oceani</name>
    <dbReference type="NCBI Taxonomy" id="2184756"/>
    <lineage>
        <taxon>Archaea</taxon>
        <taxon>Methanobacteriati</taxon>
        <taxon>Methanobacteriota</taxon>
        <taxon>Stenosarchaea group</taxon>
        <taxon>Methanomicrobia</taxon>
        <taxon>Methanomicrobiales</taxon>
        <taxon>Methanomicrobiaceae</taxon>
        <taxon>Methanoculleus</taxon>
    </lineage>
</organism>
<keyword evidence="1" id="KW-0812">Transmembrane</keyword>
<dbReference type="Proteomes" id="UP001523230">
    <property type="component" value="Unassembled WGS sequence"/>
</dbReference>
<dbReference type="EMBL" id="QFDM01000001">
    <property type="protein sequence ID" value="MCM2465261.1"/>
    <property type="molecule type" value="Genomic_DNA"/>
</dbReference>
<feature type="transmembrane region" description="Helical" evidence="1">
    <location>
        <begin position="53"/>
        <end position="76"/>
    </location>
</feature>
<keyword evidence="1" id="KW-1133">Transmembrane helix</keyword>